<reference evidence="1 2" key="1">
    <citation type="submission" date="2013-11" db="EMBL/GenBank/DDBJ databases">
        <title>The Genome Sequence of Phytophthora parasitica CJ01A1.</title>
        <authorList>
            <consortium name="The Broad Institute Genomics Platform"/>
            <person name="Russ C."/>
            <person name="Tyler B."/>
            <person name="Panabieres F."/>
            <person name="Shan W."/>
            <person name="Tripathy S."/>
            <person name="Grunwald N."/>
            <person name="Machado M."/>
            <person name="Johnson C.S."/>
            <person name="Walker B."/>
            <person name="Young S.K."/>
            <person name="Zeng Q."/>
            <person name="Gargeya S."/>
            <person name="Fitzgerald M."/>
            <person name="Haas B."/>
            <person name="Abouelleil A."/>
            <person name="Allen A.W."/>
            <person name="Alvarado L."/>
            <person name="Arachchi H.M."/>
            <person name="Berlin A.M."/>
            <person name="Chapman S.B."/>
            <person name="Gainer-Dewar J."/>
            <person name="Goldberg J."/>
            <person name="Griggs A."/>
            <person name="Gujja S."/>
            <person name="Hansen M."/>
            <person name="Howarth C."/>
            <person name="Imamovic A."/>
            <person name="Ireland A."/>
            <person name="Larimer J."/>
            <person name="McCowan C."/>
            <person name="Murphy C."/>
            <person name="Pearson M."/>
            <person name="Poon T.W."/>
            <person name="Priest M."/>
            <person name="Roberts A."/>
            <person name="Saif S."/>
            <person name="Shea T."/>
            <person name="Sisk P."/>
            <person name="Sykes S."/>
            <person name="Wortman J."/>
            <person name="Nusbaum C."/>
            <person name="Birren B."/>
        </authorList>
    </citation>
    <scope>NUCLEOTIDE SEQUENCE [LARGE SCALE GENOMIC DNA]</scope>
    <source>
        <strain evidence="1 2">CJ01A1</strain>
    </source>
</reference>
<dbReference type="Proteomes" id="UP000018958">
    <property type="component" value="Unassembled WGS sequence"/>
</dbReference>
<accession>W2WYF4</accession>
<proteinExistence type="predicted"/>
<dbReference type="OrthoDB" id="96435at2759"/>
<organism evidence="1 2">
    <name type="scientific">Phytophthora nicotianae CJ01A1</name>
    <dbReference type="NCBI Taxonomy" id="1317063"/>
    <lineage>
        <taxon>Eukaryota</taxon>
        <taxon>Sar</taxon>
        <taxon>Stramenopiles</taxon>
        <taxon>Oomycota</taxon>
        <taxon>Peronosporomycetes</taxon>
        <taxon>Peronosporales</taxon>
        <taxon>Peronosporaceae</taxon>
        <taxon>Phytophthora</taxon>
    </lineage>
</organism>
<dbReference type="EMBL" id="ANIX01001978">
    <property type="protein sequence ID" value="ETP15337.1"/>
    <property type="molecule type" value="Genomic_DNA"/>
</dbReference>
<comment type="caution">
    <text evidence="1">The sequence shown here is derived from an EMBL/GenBank/DDBJ whole genome shotgun (WGS) entry which is preliminary data.</text>
</comment>
<gene>
    <name evidence="1" type="ORF">F441_09844</name>
</gene>
<evidence type="ECO:0000313" key="1">
    <source>
        <dbReference type="EMBL" id="ETP15337.1"/>
    </source>
</evidence>
<sequence>MTRPTIKGTKKKKRKQYKSVRVEYGHKQDILNYIHAAGKERQSKQQLISKWRANDSKTKAACESGHARHLNFRERGMAAVLSKEAEEDIVLWINTLRKDGAPVSRTMLN</sequence>
<evidence type="ECO:0008006" key="3">
    <source>
        <dbReference type="Google" id="ProtNLM"/>
    </source>
</evidence>
<protein>
    <recommendedName>
        <fullName evidence="3">HTH CENPB-type domain-containing protein</fullName>
    </recommendedName>
</protein>
<dbReference type="AlphaFoldDB" id="W2WYF4"/>
<evidence type="ECO:0000313" key="2">
    <source>
        <dbReference type="Proteomes" id="UP000018958"/>
    </source>
</evidence>
<name>W2WYF4_PHYNI</name>